<reference evidence="3 4" key="1">
    <citation type="journal article" date="2016" name="Appl. Microbiol. Biotechnol.">
        <title>Characterization of T-DNA insertion mutants with decreased virulence in the entomopathogenic fungus Beauveria bassiana JEF-007.</title>
        <authorList>
            <person name="Kim S."/>
            <person name="Lee S.J."/>
            <person name="Nai Y.S."/>
            <person name="Yu J.S."/>
            <person name="Lee M.R."/>
            <person name="Yang Y.T."/>
            <person name="Kim J.S."/>
        </authorList>
    </citation>
    <scope>NUCLEOTIDE SEQUENCE [LARGE SCALE GENOMIC DNA]</scope>
    <source>
        <strain evidence="3 4">JEF-007</strain>
    </source>
</reference>
<protein>
    <recommendedName>
        <fullName evidence="2">Response regulatory domain-containing protein</fullName>
    </recommendedName>
</protein>
<dbReference type="PROSITE" id="PS50110">
    <property type="entry name" value="RESPONSE_REGULATORY"/>
    <property type="match status" value="1"/>
</dbReference>
<evidence type="ECO:0000259" key="2">
    <source>
        <dbReference type="PROSITE" id="PS50110"/>
    </source>
</evidence>
<dbReference type="SUPFAM" id="SSF52172">
    <property type="entry name" value="CheY-like"/>
    <property type="match status" value="1"/>
</dbReference>
<comment type="caution">
    <text evidence="3">The sequence shown here is derived from an EMBL/GenBank/DDBJ whole genome shotgun (WGS) entry which is preliminary data.</text>
</comment>
<evidence type="ECO:0000313" key="4">
    <source>
        <dbReference type="Proteomes" id="UP000235728"/>
    </source>
</evidence>
<sequence>MIRSMEHESQIEGHSDVAKRNGRVPIIAVSASLVEGQRQMYIDAGFDAWILKPIDFKRLSVLMGGIHNDLARNASVYVPGQWEAGGWFSARLSEEAQSSS</sequence>
<feature type="domain" description="Response regulatory" evidence="2">
    <location>
        <begin position="1"/>
        <end position="67"/>
    </location>
</feature>
<proteinExistence type="predicted"/>
<comment type="caution">
    <text evidence="1">Lacks conserved residue(s) required for the propagation of feature annotation.</text>
</comment>
<name>A0A2N6NBB5_BEABA</name>
<evidence type="ECO:0000313" key="3">
    <source>
        <dbReference type="EMBL" id="PMB64547.1"/>
    </source>
</evidence>
<dbReference type="EMBL" id="MRVG01000012">
    <property type="protein sequence ID" value="PMB64547.1"/>
    <property type="molecule type" value="Genomic_DNA"/>
</dbReference>
<organism evidence="3 4">
    <name type="scientific">Beauveria bassiana</name>
    <name type="common">White muscardine disease fungus</name>
    <name type="synonym">Tritirachium shiotae</name>
    <dbReference type="NCBI Taxonomy" id="176275"/>
    <lineage>
        <taxon>Eukaryota</taxon>
        <taxon>Fungi</taxon>
        <taxon>Dikarya</taxon>
        <taxon>Ascomycota</taxon>
        <taxon>Pezizomycotina</taxon>
        <taxon>Sordariomycetes</taxon>
        <taxon>Hypocreomycetidae</taxon>
        <taxon>Hypocreales</taxon>
        <taxon>Cordycipitaceae</taxon>
        <taxon>Beauveria</taxon>
    </lineage>
</organism>
<accession>A0A2N6NBB5</accession>
<dbReference type="GO" id="GO:0000160">
    <property type="term" value="P:phosphorelay signal transduction system"/>
    <property type="evidence" value="ECO:0007669"/>
    <property type="project" value="InterPro"/>
</dbReference>
<evidence type="ECO:0000256" key="1">
    <source>
        <dbReference type="PROSITE-ProRule" id="PRU00169"/>
    </source>
</evidence>
<dbReference type="AlphaFoldDB" id="A0A2N6NBB5"/>
<gene>
    <name evidence="3" type="ORF">BM221_009386</name>
</gene>
<dbReference type="Gene3D" id="3.40.50.2300">
    <property type="match status" value="1"/>
</dbReference>
<dbReference type="InterPro" id="IPR001789">
    <property type="entry name" value="Sig_transdc_resp-reg_receiver"/>
</dbReference>
<dbReference type="Proteomes" id="UP000235728">
    <property type="component" value="Unassembled WGS sequence"/>
</dbReference>
<dbReference type="InterPro" id="IPR011006">
    <property type="entry name" value="CheY-like_superfamily"/>
</dbReference>